<reference evidence="1 2" key="1">
    <citation type="submission" date="2018-06" db="EMBL/GenBank/DDBJ databases">
        <authorList>
            <consortium name="Pathogen Informatics"/>
            <person name="Doyle S."/>
        </authorList>
    </citation>
    <scope>NUCLEOTIDE SEQUENCE [LARGE SCALE GENOMIC DNA]</scope>
    <source>
        <strain evidence="1 2">NCTC10736</strain>
    </source>
</reference>
<dbReference type="AlphaFoldDB" id="A0A379ZZK1"/>
<gene>
    <name evidence="1" type="ORF">NCTC10736_01243</name>
</gene>
<organism evidence="1 2">
    <name type="scientific">Shewanella morhuae</name>
    <dbReference type="NCBI Taxonomy" id="365591"/>
    <lineage>
        <taxon>Bacteria</taxon>
        <taxon>Pseudomonadati</taxon>
        <taxon>Pseudomonadota</taxon>
        <taxon>Gammaproteobacteria</taxon>
        <taxon>Alteromonadales</taxon>
        <taxon>Shewanellaceae</taxon>
        <taxon>Shewanella</taxon>
    </lineage>
</organism>
<dbReference type="Proteomes" id="UP000255061">
    <property type="component" value="Unassembled WGS sequence"/>
</dbReference>
<protein>
    <submittedName>
        <fullName evidence="1">Uncharacterized protein</fullName>
    </submittedName>
</protein>
<proteinExistence type="predicted"/>
<sequence length="96" mass="11218">MHYVSATYYILTVQSMALDDVFTTYDDDYLIIDYKNTATKKPVQALAFCWKRERRLHAFLEFASTSINFNLVAYFHEISNVNLAAASDSRRLHHFT</sequence>
<evidence type="ECO:0000313" key="1">
    <source>
        <dbReference type="EMBL" id="SUI71601.1"/>
    </source>
</evidence>
<name>A0A379ZZK1_9GAMM</name>
<accession>A0A379ZZK1</accession>
<evidence type="ECO:0000313" key="2">
    <source>
        <dbReference type="Proteomes" id="UP000255061"/>
    </source>
</evidence>
<dbReference type="EMBL" id="UGYV01000001">
    <property type="protein sequence ID" value="SUI71601.1"/>
    <property type="molecule type" value="Genomic_DNA"/>
</dbReference>